<name>A0A2C9JN76_BIOGL</name>
<feature type="transmembrane region" description="Helical" evidence="5">
    <location>
        <begin position="37"/>
        <end position="59"/>
    </location>
</feature>
<dbReference type="EnsemblMetazoa" id="BGLB005160-RD">
    <property type="protein sequence ID" value="BGLB005160-PD"/>
    <property type="gene ID" value="BGLB005160"/>
</dbReference>
<dbReference type="EnsemblMetazoa" id="BGLB005160-RF">
    <property type="protein sequence ID" value="BGLB005160-PF"/>
    <property type="gene ID" value="BGLB005160"/>
</dbReference>
<dbReference type="GO" id="GO:1905706">
    <property type="term" value="P:regulation of mitochondrial ATP synthesis coupled proton transport"/>
    <property type="evidence" value="ECO:0007669"/>
    <property type="project" value="TreeGrafter"/>
</dbReference>
<organism evidence="6 7">
    <name type="scientific">Biomphalaria glabrata</name>
    <name type="common">Bloodfluke planorb</name>
    <name type="synonym">Freshwater snail</name>
    <dbReference type="NCBI Taxonomy" id="6526"/>
    <lineage>
        <taxon>Eukaryota</taxon>
        <taxon>Metazoa</taxon>
        <taxon>Spiralia</taxon>
        <taxon>Lophotrochozoa</taxon>
        <taxon>Mollusca</taxon>
        <taxon>Gastropoda</taxon>
        <taxon>Heterobranchia</taxon>
        <taxon>Euthyneura</taxon>
        <taxon>Panpulmonata</taxon>
        <taxon>Hygrophila</taxon>
        <taxon>Lymnaeoidea</taxon>
        <taxon>Planorbidae</taxon>
        <taxon>Biomphalaria</taxon>
    </lineage>
</organism>
<dbReference type="VEuPathDB" id="VectorBase:BGLB005160"/>
<evidence type="ECO:0000256" key="3">
    <source>
        <dbReference type="ARBA" id="ARBA00022679"/>
    </source>
</evidence>
<dbReference type="AlphaFoldDB" id="A0A2C9JN76"/>
<dbReference type="PANTHER" id="PTHR13610">
    <property type="entry name" value="METHYLTRANSFERASE DOMAIN-CONTAINING PROTEIN"/>
    <property type="match status" value="1"/>
</dbReference>
<protein>
    <recommendedName>
        <fullName evidence="8">Methyltransferase domain-containing protein</fullName>
    </recommendedName>
</protein>
<dbReference type="GO" id="GO:0016279">
    <property type="term" value="F:protein-lysine N-methyltransferase activity"/>
    <property type="evidence" value="ECO:0007669"/>
    <property type="project" value="InterPro"/>
</dbReference>
<evidence type="ECO:0000313" key="6">
    <source>
        <dbReference type="EnsemblMetazoa" id="BGLB005160-PE"/>
    </source>
</evidence>
<gene>
    <name evidence="6" type="primary">106060846</name>
</gene>
<proteinExistence type="inferred from homology"/>
<dbReference type="VEuPathDB" id="VectorBase:BGLAX_029232"/>
<accession>A0A2C9JN76</accession>
<dbReference type="OrthoDB" id="66144at2759"/>
<dbReference type="EnsemblMetazoa" id="BGLB005160-RB">
    <property type="protein sequence ID" value="BGLB005160-PB"/>
    <property type="gene ID" value="BGLB005160"/>
</dbReference>
<evidence type="ECO:0008006" key="8">
    <source>
        <dbReference type="Google" id="ProtNLM"/>
    </source>
</evidence>
<dbReference type="SUPFAM" id="SSF53335">
    <property type="entry name" value="S-adenosyl-L-methionine-dependent methyltransferases"/>
    <property type="match status" value="1"/>
</dbReference>
<dbReference type="GO" id="GO:0032259">
    <property type="term" value="P:methylation"/>
    <property type="evidence" value="ECO:0007669"/>
    <property type="project" value="UniProtKB-KW"/>
</dbReference>
<dbReference type="EnsemblMetazoa" id="BGLB005160-RE">
    <property type="protein sequence ID" value="BGLB005160-PE"/>
    <property type="gene ID" value="BGLB005160"/>
</dbReference>
<keyword evidence="5" id="KW-0812">Transmembrane</keyword>
<keyword evidence="3" id="KW-0808">Transferase</keyword>
<evidence type="ECO:0000256" key="5">
    <source>
        <dbReference type="SAM" id="Phobius"/>
    </source>
</evidence>
<evidence type="ECO:0000256" key="2">
    <source>
        <dbReference type="ARBA" id="ARBA00022603"/>
    </source>
</evidence>
<dbReference type="PANTHER" id="PTHR13610:SF9">
    <property type="entry name" value="FI06469P"/>
    <property type="match status" value="1"/>
</dbReference>
<evidence type="ECO:0000256" key="4">
    <source>
        <dbReference type="ARBA" id="ARBA00022691"/>
    </source>
</evidence>
<keyword evidence="2" id="KW-0489">Methyltransferase</keyword>
<dbReference type="InterPro" id="IPR029063">
    <property type="entry name" value="SAM-dependent_MTases_sf"/>
</dbReference>
<comment type="similarity">
    <text evidence="1">Belongs to the ANT/ATPSC lysine N-methyltransferase family.</text>
</comment>
<dbReference type="Proteomes" id="UP000076420">
    <property type="component" value="Unassembled WGS sequence"/>
</dbReference>
<dbReference type="RefSeq" id="XP_013074316.2">
    <property type="nucleotide sequence ID" value="XM_013218862.2"/>
</dbReference>
<dbReference type="RefSeq" id="XP_013074320.2">
    <property type="nucleotide sequence ID" value="XM_013218866.2"/>
</dbReference>
<dbReference type="InterPro" id="IPR026170">
    <property type="entry name" value="FAM173A/B"/>
</dbReference>
<reference evidence="6" key="1">
    <citation type="submission" date="2020-05" db="UniProtKB">
        <authorList>
            <consortium name="EnsemblMetazoa"/>
        </authorList>
    </citation>
    <scope>IDENTIFICATION</scope>
    <source>
        <strain evidence="6">BB02</strain>
    </source>
</reference>
<dbReference type="KEGG" id="bgt:106060846"/>
<sequence>MNTLKNIDIPNQECDFCKELSEMGKDSKSPTLSRRGAIMLGASAAVFAGITSVLVPFVFPGLRRISLPFIPASSHQINNVMKALRGRTGKLIDIGSGDGRITLAAARNGFQAYGVELNIWLVLWSRWTAWRSGLHKQAKFFHKDLWKTDLSIYQNVVIFGVESMMKPLEDKLDQEMLPGTHIVACRFPLPSWQPVLVCGEGIDSVWLYVVPQQYLNIDTRSKG</sequence>
<keyword evidence="5" id="KW-1133">Transmembrane helix</keyword>
<dbReference type="STRING" id="6526.A0A2C9JN76"/>
<dbReference type="EnsemblMetazoa" id="BGLB005160-RC">
    <property type="protein sequence ID" value="BGLB005160-PC"/>
    <property type="gene ID" value="BGLB005160"/>
</dbReference>
<dbReference type="GO" id="GO:0005739">
    <property type="term" value="C:mitochondrion"/>
    <property type="evidence" value="ECO:0007669"/>
    <property type="project" value="TreeGrafter"/>
</dbReference>
<keyword evidence="4" id="KW-0949">S-adenosyl-L-methionine</keyword>
<keyword evidence="5" id="KW-0472">Membrane</keyword>
<dbReference type="Gene3D" id="3.40.50.150">
    <property type="entry name" value="Vaccinia Virus protein VP39"/>
    <property type="match status" value="1"/>
</dbReference>
<evidence type="ECO:0000313" key="7">
    <source>
        <dbReference type="Proteomes" id="UP000076420"/>
    </source>
</evidence>
<evidence type="ECO:0000256" key="1">
    <source>
        <dbReference type="ARBA" id="ARBA00010633"/>
    </source>
</evidence>